<gene>
    <name evidence="1" type="ORF">BV25DRAFT_1841942</name>
</gene>
<comment type="caution">
    <text evidence="1">The sequence shown here is derived from an EMBL/GenBank/DDBJ whole genome shotgun (WGS) entry which is preliminary data.</text>
</comment>
<evidence type="ECO:0000313" key="1">
    <source>
        <dbReference type="EMBL" id="KAI0056971.1"/>
    </source>
</evidence>
<proteinExistence type="predicted"/>
<keyword evidence="2" id="KW-1185">Reference proteome</keyword>
<evidence type="ECO:0000313" key="2">
    <source>
        <dbReference type="Proteomes" id="UP000814140"/>
    </source>
</evidence>
<name>A0ACB8SMH1_9AGAM</name>
<reference evidence="1" key="2">
    <citation type="journal article" date="2022" name="New Phytol.">
        <title>Evolutionary transition to the ectomycorrhizal habit in the genomes of a hyperdiverse lineage of mushroom-forming fungi.</title>
        <authorList>
            <person name="Looney B."/>
            <person name="Miyauchi S."/>
            <person name="Morin E."/>
            <person name="Drula E."/>
            <person name="Courty P.E."/>
            <person name="Kohler A."/>
            <person name="Kuo A."/>
            <person name="LaButti K."/>
            <person name="Pangilinan J."/>
            <person name="Lipzen A."/>
            <person name="Riley R."/>
            <person name="Andreopoulos W."/>
            <person name="He G."/>
            <person name="Johnson J."/>
            <person name="Nolan M."/>
            <person name="Tritt A."/>
            <person name="Barry K.W."/>
            <person name="Grigoriev I.V."/>
            <person name="Nagy L.G."/>
            <person name="Hibbett D."/>
            <person name="Henrissat B."/>
            <person name="Matheny P.B."/>
            <person name="Labbe J."/>
            <person name="Martin F.M."/>
        </authorList>
    </citation>
    <scope>NUCLEOTIDE SEQUENCE</scope>
    <source>
        <strain evidence="1">HHB10654</strain>
    </source>
</reference>
<dbReference type="Proteomes" id="UP000814140">
    <property type="component" value="Unassembled WGS sequence"/>
</dbReference>
<organism evidence="1 2">
    <name type="scientific">Artomyces pyxidatus</name>
    <dbReference type="NCBI Taxonomy" id="48021"/>
    <lineage>
        <taxon>Eukaryota</taxon>
        <taxon>Fungi</taxon>
        <taxon>Dikarya</taxon>
        <taxon>Basidiomycota</taxon>
        <taxon>Agaricomycotina</taxon>
        <taxon>Agaricomycetes</taxon>
        <taxon>Russulales</taxon>
        <taxon>Auriscalpiaceae</taxon>
        <taxon>Artomyces</taxon>
    </lineage>
</organism>
<sequence>MLSDHEKITESEPWAVLAPLPKSTPLLSKICLFEDRPITRVGRNLANDVVISDKTIDPFHCIIRIVQWPDGTLDVAVTDMGSKLGSFINGVSLDPLAYSWLKNGAVLTLGSKRNGPVGFRLIVGYKQRMFTSKFAAEYSLGMLIGKGGFSSVYETRHLATGTKFAVKVMRGNPFPTSGSTTMADAVKEVGIMKTLDHLNIVKFQAVFQERRHIFIVLELFPLGNLLSVIEARRRLEEPYAQLVTYQVNHALMYLHHHGVAHRDVKPENILMASIEPVLVKLSDFGLSTWVAKGAALESICGTTEYMAPEIEHIPGISYDTKVDSWSLGATLFVMLAGEFPWTDSPRNIQFDLLPAHLSDAAREFVERLLEYDPVNRLSPREALCHSWLIAVLLPDHVYSSRDVLENFRGYDKEKLVWSLPNEP</sequence>
<dbReference type="EMBL" id="MU277254">
    <property type="protein sequence ID" value="KAI0056971.1"/>
    <property type="molecule type" value="Genomic_DNA"/>
</dbReference>
<protein>
    <submittedName>
        <fullName evidence="1">Kinase-like protein</fullName>
    </submittedName>
</protein>
<reference evidence="1" key="1">
    <citation type="submission" date="2021-03" db="EMBL/GenBank/DDBJ databases">
        <authorList>
            <consortium name="DOE Joint Genome Institute"/>
            <person name="Ahrendt S."/>
            <person name="Looney B.P."/>
            <person name="Miyauchi S."/>
            <person name="Morin E."/>
            <person name="Drula E."/>
            <person name="Courty P.E."/>
            <person name="Chicoki N."/>
            <person name="Fauchery L."/>
            <person name="Kohler A."/>
            <person name="Kuo A."/>
            <person name="Labutti K."/>
            <person name="Pangilinan J."/>
            <person name="Lipzen A."/>
            <person name="Riley R."/>
            <person name="Andreopoulos W."/>
            <person name="He G."/>
            <person name="Johnson J."/>
            <person name="Barry K.W."/>
            <person name="Grigoriev I.V."/>
            <person name="Nagy L."/>
            <person name="Hibbett D."/>
            <person name="Henrissat B."/>
            <person name="Matheny P.B."/>
            <person name="Labbe J."/>
            <person name="Martin F."/>
        </authorList>
    </citation>
    <scope>NUCLEOTIDE SEQUENCE</scope>
    <source>
        <strain evidence="1">HHB10654</strain>
    </source>
</reference>
<accession>A0ACB8SMH1</accession>